<evidence type="ECO:0000259" key="3">
    <source>
        <dbReference type="PROSITE" id="PS51272"/>
    </source>
</evidence>
<dbReference type="InterPro" id="IPR014755">
    <property type="entry name" value="Cu-Rt/internalin_Ig-like"/>
</dbReference>
<proteinExistence type="predicted"/>
<sequence>MQKKYKKFLTTAATATLVASAIVPAASAASFSDTAGNTHERAIDSLVSQGIISGYPDGTFKPNRTLTRSDVVKLLGKYLVSQGYKIPSDYKTNMRFSDLRSTSQDELLQYAALVKDNGVFNGSNGNLLPADPITRENMAVVLVRAYTNINNFDFLGYVMDQDFKEDVIDYNRAKAEARSAIRVLDYYNVTGVPNFNPKGNTTRGQFSSFLYKLLQVEVPGEGLKAVEVVDASTLKVTLTDNTEHTVKLDTPLETGKETPVKFKINGKEYGTSVTYNVALTVKSAEATAANKLKVTLSDNSEHAVTLENNLPENEETTVEFKIDGKDYSAKVTYVVTEVKVASVKALNAGQIEVKFNQRVDLPASLTSAQLANYVSVSGVDNNAVTLSRGQLSEDGRTLTISTNGASALTGRYLVKVNNVKNTAGTTVTPYDDVVNFGSDTVAPTLISTINRDAKTVRVTFSEPLRAFSNSSITFRLANGTNVTGITGEIAAGATYADFDLSNAMVNGQPLAANTSVTATFAGLRDIAGNFSSPNPLTTSFAMGGADGVKPTLTSISQTGPKTFRLTFSERIQKPAVGDLELRLGNSANAITAIEAVPGDDRSFIVTATNDLNGVYNIGTASGKTITDISGETNTFTTTHSFTLDTAAPEVTSTSVTREGNFEYLNITLNKPVDLVTASRVTASGNYVKGGVTHSFNGTATALEYRENGNRTIVRVKLDDLLGSGDAADATYNVTLSFTEVDSAYNVNTANKAVTFQRTSDYSNNENVLVAPTVTTSVTDPKLTNNQVRLKFNHEVDATTASVASNYSIPNARITNAQVPSDALDTVILTLAPNETTASGERNLTITGVKAKDSVASQGNLTAVVNLNENIRPALNSAQFISANQIELTFSENVSGLAADSFVFENSAGAAVGIASVTGSTTSNKAVVTLSANQPGGTTVTVKKGAGIAKVVDGAGNAVVDTFDNIRTTLGTD</sequence>
<evidence type="ECO:0000313" key="4">
    <source>
        <dbReference type="EMBL" id="OUZ40802.1"/>
    </source>
</evidence>
<feature type="domain" description="SLH" evidence="3">
    <location>
        <begin position="26"/>
        <end position="89"/>
    </location>
</feature>
<keyword evidence="5" id="KW-1185">Reference proteome</keyword>
<feature type="signal peptide" evidence="2">
    <location>
        <begin position="1"/>
        <end position="28"/>
    </location>
</feature>
<dbReference type="Pfam" id="PF00395">
    <property type="entry name" value="SLH"/>
    <property type="match status" value="2"/>
</dbReference>
<feature type="chain" id="PRO_5045618779" evidence="2">
    <location>
        <begin position="29"/>
        <end position="972"/>
    </location>
</feature>
<accession>A0ABX3ZMH4</accession>
<organism evidence="4 5">
    <name type="scientific">Solibacillus kalamii</name>
    <dbReference type="NCBI Taxonomy" id="1748298"/>
    <lineage>
        <taxon>Bacteria</taxon>
        <taxon>Bacillati</taxon>
        <taxon>Bacillota</taxon>
        <taxon>Bacilli</taxon>
        <taxon>Bacillales</taxon>
        <taxon>Caryophanaceae</taxon>
        <taxon>Solibacillus</taxon>
    </lineage>
</organism>
<dbReference type="PROSITE" id="PS51272">
    <property type="entry name" value="SLH"/>
    <property type="match status" value="2"/>
</dbReference>
<dbReference type="Gene3D" id="2.60.40.1220">
    <property type="match status" value="5"/>
</dbReference>
<dbReference type="Proteomes" id="UP000196594">
    <property type="component" value="Unassembled WGS sequence"/>
</dbReference>
<dbReference type="EMBL" id="NHNT01000001">
    <property type="protein sequence ID" value="OUZ40802.1"/>
    <property type="molecule type" value="Genomic_DNA"/>
</dbReference>
<keyword evidence="1 2" id="KW-0732">Signal</keyword>
<evidence type="ECO:0000256" key="1">
    <source>
        <dbReference type="ARBA" id="ARBA00022729"/>
    </source>
</evidence>
<evidence type="ECO:0000313" key="5">
    <source>
        <dbReference type="Proteomes" id="UP000196594"/>
    </source>
</evidence>
<evidence type="ECO:0000256" key="2">
    <source>
        <dbReference type="SAM" id="SignalP"/>
    </source>
</evidence>
<dbReference type="InterPro" id="IPR001119">
    <property type="entry name" value="SLH_dom"/>
</dbReference>
<reference evidence="4 5" key="1">
    <citation type="journal article" date="2017" name="Int. J. Syst. Evol. Microbiol.">
        <title>Solibacillus kalamii sp. nov., isolated from a high-efficiency particulate arrestance filter system used in the International Space Station.</title>
        <authorList>
            <person name="Checinska Sielaff A."/>
            <person name="Kumar R.M."/>
            <person name="Pal D."/>
            <person name="Mayilraj S."/>
            <person name="Venkateswaran K."/>
        </authorList>
    </citation>
    <scope>NUCLEOTIDE SEQUENCE [LARGE SCALE GENOMIC DNA]</scope>
    <source>
        <strain evidence="4 5">ISSFR-015</strain>
    </source>
</reference>
<comment type="caution">
    <text evidence="4">The sequence shown here is derived from an EMBL/GenBank/DDBJ whole genome shotgun (WGS) entry which is preliminary data.</text>
</comment>
<gene>
    <name evidence="4" type="ORF">CBM15_02710</name>
</gene>
<feature type="domain" description="SLH" evidence="3">
    <location>
        <begin position="160"/>
        <end position="224"/>
    </location>
</feature>
<name>A0ABX3ZMH4_9BACL</name>
<protein>
    <submittedName>
        <fullName evidence="4">Parasporal protein</fullName>
    </submittedName>
</protein>
<dbReference type="RefSeq" id="WP_087615638.1">
    <property type="nucleotide sequence ID" value="NZ_JAFBEY010000002.1"/>
</dbReference>